<proteinExistence type="predicted"/>
<keyword evidence="7" id="KW-1185">Reference proteome</keyword>
<feature type="chain" id="PRO_5016891906" evidence="3">
    <location>
        <begin position="21"/>
        <end position="590"/>
    </location>
</feature>
<feature type="signal peptide" evidence="3">
    <location>
        <begin position="1"/>
        <end position="20"/>
    </location>
</feature>
<dbReference type="InterPro" id="IPR000184">
    <property type="entry name" value="Bac_surfAg_D15"/>
</dbReference>
<keyword evidence="2" id="KW-0472">Membrane</keyword>
<dbReference type="EMBL" id="QNRQ01000008">
    <property type="protein sequence ID" value="RBP37941.1"/>
    <property type="molecule type" value="Genomic_DNA"/>
</dbReference>
<comment type="caution">
    <text evidence="6">The sequence shown here is derived from an EMBL/GenBank/DDBJ whole genome shotgun (WGS) entry which is preliminary data.</text>
</comment>
<gene>
    <name evidence="6" type="ORF">DFR37_108123</name>
</gene>
<reference evidence="6 7" key="1">
    <citation type="submission" date="2018-06" db="EMBL/GenBank/DDBJ databases">
        <title>Genomic Encyclopedia of Type Strains, Phase IV (KMG-IV): sequencing the most valuable type-strain genomes for metagenomic binning, comparative biology and taxonomic classification.</title>
        <authorList>
            <person name="Goeker M."/>
        </authorList>
    </citation>
    <scope>NUCLEOTIDE SEQUENCE [LARGE SCALE GENOMIC DNA]</scope>
    <source>
        <strain evidence="6 7">DSM 25520</strain>
    </source>
</reference>
<name>A0A366H711_9BURK</name>
<organism evidence="6 7">
    <name type="scientific">Eoetvoesiella caeni</name>
    <dbReference type="NCBI Taxonomy" id="645616"/>
    <lineage>
        <taxon>Bacteria</taxon>
        <taxon>Pseudomonadati</taxon>
        <taxon>Pseudomonadota</taxon>
        <taxon>Betaproteobacteria</taxon>
        <taxon>Burkholderiales</taxon>
        <taxon>Alcaligenaceae</taxon>
        <taxon>Eoetvoesiella</taxon>
    </lineage>
</organism>
<evidence type="ECO:0000256" key="3">
    <source>
        <dbReference type="SAM" id="SignalP"/>
    </source>
</evidence>
<dbReference type="GO" id="GO:0019867">
    <property type="term" value="C:outer membrane"/>
    <property type="evidence" value="ECO:0007669"/>
    <property type="project" value="InterPro"/>
</dbReference>
<feature type="domain" description="Bacterial surface antigen (D15)" evidence="4">
    <location>
        <begin position="353"/>
        <end position="590"/>
    </location>
</feature>
<dbReference type="OrthoDB" id="9769707at2"/>
<dbReference type="RefSeq" id="WP_113934095.1">
    <property type="nucleotide sequence ID" value="NZ_JACCEU010000009.1"/>
</dbReference>
<evidence type="ECO:0000259" key="5">
    <source>
        <dbReference type="Pfam" id="PF17243"/>
    </source>
</evidence>
<dbReference type="Proteomes" id="UP000253628">
    <property type="component" value="Unassembled WGS sequence"/>
</dbReference>
<comment type="subcellular location">
    <subcellularLocation>
        <location evidence="1">Membrane</location>
    </subcellularLocation>
</comment>
<feature type="domain" description="TamA POTRA" evidence="5">
    <location>
        <begin position="31"/>
        <end position="103"/>
    </location>
</feature>
<accession>A0A366H711</accession>
<sequence length="590" mass="64874">MKGAAFCLALSLGWSQGVFAAKPEVTIDPGGVPPQALQAIVGAVDAITRLAEDQDGGEVSRLRRRARDATLSALETQGYFSAKVTLEVGEDPLGETWDITIEPGTLTRVADVDLRFSGQIAQPEFAARLDALKQSWPLTRDMPFINEQWHDAKGALIDKVSSKDFYLARMTKSQATVLADEAKADLEVAIDSGPRVRMGEVEVIGLKRVPRELIDRYVRYEPDAPYDQERLDEWQQALQATSFFRGASVALDSSAAKRKTLPNGEVQMPLQVRVSEAPARRFSASLGVDSDNGARVEALYRHNVVYGLPIWTETGVGVDKNRQRAFFDVHFAPTVNGYKDSVGLLANHSDIEGVDTTRVGAGWTRTQERKAAGDSRVEFETRWGMVAAYDKTRIEGAETYEVPSLVGTWQWLRRDVNDKYDPREGNLVDLGLGAGVTLDRGEGFYKSGVRVQQWWPIGKRDVLTVRAEVGKVWSKTSRLPEDFGYRTGGARTIRGYKYQSIGLSRGSATIGAPALAVASVEYMHYFTQQLGMSVFVDAGDAAESFGQMKLAVGYGVGALVRTPAGPFEVSLAYGQRDRKLRLHFSMGIAF</sequence>
<protein>
    <submittedName>
        <fullName evidence="6">Autotransporter secretion outer membrane protein TamA</fullName>
    </submittedName>
</protein>
<evidence type="ECO:0000313" key="6">
    <source>
        <dbReference type="EMBL" id="RBP37941.1"/>
    </source>
</evidence>
<dbReference type="Pfam" id="PF17243">
    <property type="entry name" value="POTRA_TamA_1"/>
    <property type="match status" value="1"/>
</dbReference>
<dbReference type="InterPro" id="IPR035243">
    <property type="entry name" value="TamA_POTRA_Dom_1"/>
</dbReference>
<keyword evidence="3" id="KW-0732">Signal</keyword>
<evidence type="ECO:0000256" key="2">
    <source>
        <dbReference type="ARBA" id="ARBA00023136"/>
    </source>
</evidence>
<dbReference type="Gene3D" id="3.10.20.310">
    <property type="entry name" value="membrane protein fhac"/>
    <property type="match status" value="2"/>
</dbReference>
<dbReference type="AlphaFoldDB" id="A0A366H711"/>
<evidence type="ECO:0000259" key="4">
    <source>
        <dbReference type="Pfam" id="PF01103"/>
    </source>
</evidence>
<evidence type="ECO:0000313" key="7">
    <source>
        <dbReference type="Proteomes" id="UP000253628"/>
    </source>
</evidence>
<evidence type="ECO:0000256" key="1">
    <source>
        <dbReference type="ARBA" id="ARBA00004370"/>
    </source>
</evidence>
<dbReference type="Pfam" id="PF01103">
    <property type="entry name" value="Omp85"/>
    <property type="match status" value="1"/>
</dbReference>
<dbReference type="Gene3D" id="2.40.160.50">
    <property type="entry name" value="membrane protein fhac: a member of the omp85/tpsb transporter family"/>
    <property type="match status" value="1"/>
</dbReference>